<dbReference type="EMBL" id="SMMG02000006">
    <property type="protein sequence ID" value="KAA3469665.1"/>
    <property type="molecule type" value="Genomic_DNA"/>
</dbReference>
<gene>
    <name evidence="1" type="ORF">EPI10_015430</name>
</gene>
<dbReference type="OrthoDB" id="1750221at2759"/>
<dbReference type="AlphaFoldDB" id="A0A5B6VKV9"/>
<evidence type="ECO:0000313" key="2">
    <source>
        <dbReference type="Proteomes" id="UP000325315"/>
    </source>
</evidence>
<dbReference type="Proteomes" id="UP000325315">
    <property type="component" value="Unassembled WGS sequence"/>
</dbReference>
<evidence type="ECO:0000313" key="1">
    <source>
        <dbReference type="EMBL" id="KAA3469665.1"/>
    </source>
</evidence>
<comment type="caution">
    <text evidence="1">The sequence shown here is derived from an EMBL/GenBank/DDBJ whole genome shotgun (WGS) entry which is preliminary data.</text>
</comment>
<sequence length="88" mass="10235">MDCELEDDPIVNEEGKKRQRIRWRLVVGMQLILNNYRQLLVGMLTKRNEFFLLECSWIGESMSSKKTSAHAKNLSSPNCILYGNKIEC</sequence>
<proteinExistence type="predicted"/>
<keyword evidence="2" id="KW-1185">Reference proteome</keyword>
<name>A0A5B6VKV9_9ROSI</name>
<protein>
    <submittedName>
        <fullName evidence="1">Exo_endo_phos domain-containing protein</fullName>
    </submittedName>
</protein>
<reference evidence="2" key="1">
    <citation type="journal article" date="2019" name="Plant Biotechnol. J.">
        <title>Genome sequencing of the Australian wild diploid species Gossypium australe highlights disease resistance and delayed gland morphogenesis.</title>
        <authorList>
            <person name="Cai Y."/>
            <person name="Cai X."/>
            <person name="Wang Q."/>
            <person name="Wang P."/>
            <person name="Zhang Y."/>
            <person name="Cai C."/>
            <person name="Xu Y."/>
            <person name="Wang K."/>
            <person name="Zhou Z."/>
            <person name="Wang C."/>
            <person name="Geng S."/>
            <person name="Li B."/>
            <person name="Dong Q."/>
            <person name="Hou Y."/>
            <person name="Wang H."/>
            <person name="Ai P."/>
            <person name="Liu Z."/>
            <person name="Yi F."/>
            <person name="Sun M."/>
            <person name="An G."/>
            <person name="Cheng J."/>
            <person name="Zhang Y."/>
            <person name="Shi Q."/>
            <person name="Xie Y."/>
            <person name="Shi X."/>
            <person name="Chang Y."/>
            <person name="Huang F."/>
            <person name="Chen Y."/>
            <person name="Hong S."/>
            <person name="Mi L."/>
            <person name="Sun Q."/>
            <person name="Zhang L."/>
            <person name="Zhou B."/>
            <person name="Peng R."/>
            <person name="Zhang X."/>
            <person name="Liu F."/>
        </authorList>
    </citation>
    <scope>NUCLEOTIDE SEQUENCE [LARGE SCALE GENOMIC DNA]</scope>
    <source>
        <strain evidence="2">cv. PA1801</strain>
    </source>
</reference>
<accession>A0A5B6VKV9</accession>
<organism evidence="1 2">
    <name type="scientific">Gossypium australe</name>
    <dbReference type="NCBI Taxonomy" id="47621"/>
    <lineage>
        <taxon>Eukaryota</taxon>
        <taxon>Viridiplantae</taxon>
        <taxon>Streptophyta</taxon>
        <taxon>Embryophyta</taxon>
        <taxon>Tracheophyta</taxon>
        <taxon>Spermatophyta</taxon>
        <taxon>Magnoliopsida</taxon>
        <taxon>eudicotyledons</taxon>
        <taxon>Gunneridae</taxon>
        <taxon>Pentapetalae</taxon>
        <taxon>rosids</taxon>
        <taxon>malvids</taxon>
        <taxon>Malvales</taxon>
        <taxon>Malvaceae</taxon>
        <taxon>Malvoideae</taxon>
        <taxon>Gossypium</taxon>
    </lineage>
</organism>